<name>A0A3P3XQ37_9SPIR</name>
<dbReference type="Pfam" id="PF02915">
    <property type="entry name" value="Rubrerythrin"/>
    <property type="match status" value="1"/>
</dbReference>
<reference evidence="2" key="1">
    <citation type="submission" date="2017-02" db="EMBL/GenBank/DDBJ databases">
        <authorList>
            <person name="Regsiter A."/>
            <person name="William W."/>
        </authorList>
    </citation>
    <scope>NUCLEOTIDE SEQUENCE</scope>
    <source>
        <strain evidence="2">BdmA 4</strain>
    </source>
</reference>
<proteinExistence type="predicted"/>
<accession>A0A3P3XQ37</accession>
<feature type="domain" description="Rubrerythrin diiron-binding" evidence="1">
    <location>
        <begin position="6"/>
        <end position="147"/>
    </location>
</feature>
<organism evidence="2">
    <name type="scientific">uncultured spirochete</name>
    <dbReference type="NCBI Taxonomy" id="156406"/>
    <lineage>
        <taxon>Bacteria</taxon>
        <taxon>Pseudomonadati</taxon>
        <taxon>Spirochaetota</taxon>
        <taxon>Spirochaetia</taxon>
        <taxon>Spirochaetales</taxon>
        <taxon>environmental samples</taxon>
    </lineage>
</organism>
<dbReference type="InterPro" id="IPR012347">
    <property type="entry name" value="Ferritin-like"/>
</dbReference>
<dbReference type="PANTHER" id="PTHR33531:SF10">
    <property type="entry name" value="BLR7895 PROTEIN"/>
    <property type="match status" value="1"/>
</dbReference>
<protein>
    <recommendedName>
        <fullName evidence="1">Rubrerythrin diiron-binding domain-containing protein</fullName>
    </recommendedName>
</protein>
<dbReference type="EMBL" id="FWDO01000004">
    <property type="protein sequence ID" value="SLM18406.1"/>
    <property type="molecule type" value="Genomic_DNA"/>
</dbReference>
<dbReference type="GO" id="GO:0016491">
    <property type="term" value="F:oxidoreductase activity"/>
    <property type="evidence" value="ECO:0007669"/>
    <property type="project" value="InterPro"/>
</dbReference>
<dbReference type="AlphaFoldDB" id="A0A3P3XQ37"/>
<dbReference type="CDD" id="cd01045">
    <property type="entry name" value="Ferritin_like_AB"/>
    <property type="match status" value="1"/>
</dbReference>
<dbReference type="GO" id="GO:0046872">
    <property type="term" value="F:metal ion binding"/>
    <property type="evidence" value="ECO:0007669"/>
    <property type="project" value="InterPro"/>
</dbReference>
<evidence type="ECO:0000259" key="1">
    <source>
        <dbReference type="Pfam" id="PF02915"/>
    </source>
</evidence>
<sequence>MELKEAFKTAIKGEIEGRELYRTAAEKTTDKKAKKNFALLADEEQKHLDALLKLAQEYNEGKELTIPSLPAPTSFQDAESPIFTKEFKETIANKDFEMSTLSIGIKLEIESEKFYREMAKMATGPDLKKFFEYLADWEKGHYEYLSKQISFFENYYRTKYSMARF</sequence>
<gene>
    <name evidence="2" type="ORF">SPIRO4BDMA_40978</name>
</gene>
<dbReference type="InterPro" id="IPR009078">
    <property type="entry name" value="Ferritin-like_SF"/>
</dbReference>
<dbReference type="SUPFAM" id="SSF47240">
    <property type="entry name" value="Ferritin-like"/>
    <property type="match status" value="1"/>
</dbReference>
<dbReference type="Gene3D" id="1.20.1260.10">
    <property type="match status" value="1"/>
</dbReference>
<dbReference type="PANTHER" id="PTHR33531">
    <property type="entry name" value="RUBRERYTHRIN SUBFAMILY"/>
    <property type="match status" value="1"/>
</dbReference>
<evidence type="ECO:0000313" key="2">
    <source>
        <dbReference type="EMBL" id="SLM18406.1"/>
    </source>
</evidence>
<dbReference type="InterPro" id="IPR003251">
    <property type="entry name" value="Rr_diiron-bd_dom"/>
</dbReference>